<gene>
    <name evidence="2" type="ORF">SAMN05444714_0636</name>
</gene>
<keyword evidence="3" id="KW-1185">Reference proteome</keyword>
<feature type="transmembrane region" description="Helical" evidence="1">
    <location>
        <begin position="21"/>
        <end position="43"/>
    </location>
</feature>
<keyword evidence="1" id="KW-1133">Transmembrane helix</keyword>
<accession>A0A1I6LLD9</accession>
<reference evidence="2 3" key="1">
    <citation type="submission" date="2016-10" db="EMBL/GenBank/DDBJ databases">
        <authorList>
            <person name="de Groot N.N."/>
        </authorList>
    </citation>
    <scope>NUCLEOTIDE SEQUENCE [LARGE SCALE GENOMIC DNA]</scope>
    <source>
        <strain evidence="2 3">DSM 29433</strain>
    </source>
</reference>
<dbReference type="EMBL" id="FOZM01000001">
    <property type="protein sequence ID" value="SFS04120.1"/>
    <property type="molecule type" value="Genomic_DNA"/>
</dbReference>
<dbReference type="Proteomes" id="UP000198926">
    <property type="component" value="Unassembled WGS sequence"/>
</dbReference>
<organism evidence="2 3">
    <name type="scientific">Yoonia litorea</name>
    <dbReference type="NCBI Taxonomy" id="1123755"/>
    <lineage>
        <taxon>Bacteria</taxon>
        <taxon>Pseudomonadati</taxon>
        <taxon>Pseudomonadota</taxon>
        <taxon>Alphaproteobacteria</taxon>
        <taxon>Rhodobacterales</taxon>
        <taxon>Paracoccaceae</taxon>
        <taxon>Yoonia</taxon>
    </lineage>
</organism>
<dbReference type="OrthoDB" id="7873328at2"/>
<dbReference type="AlphaFoldDB" id="A0A1I6LLD9"/>
<keyword evidence="1" id="KW-0812">Transmembrane</keyword>
<keyword evidence="1" id="KW-0472">Membrane</keyword>
<proteinExistence type="predicted"/>
<evidence type="ECO:0000256" key="1">
    <source>
        <dbReference type="SAM" id="Phobius"/>
    </source>
</evidence>
<dbReference type="RefSeq" id="WP_090203869.1">
    <property type="nucleotide sequence ID" value="NZ_FOZM01000001.1"/>
</dbReference>
<name>A0A1I6LLD9_9RHOB</name>
<sequence>MMVKSMMRFARDERGSATIESLLWFPLFVYLLVLITDVSFIFYGKAQALRIIQDGNRAYSIRYPGVTSEAQAEAIIRANLLPYDPDPEVDTTYFPATGLIETTVRLNAEELMAIGTVPFFGDFEFELVAQHFQEQ</sequence>
<evidence type="ECO:0000313" key="3">
    <source>
        <dbReference type="Proteomes" id="UP000198926"/>
    </source>
</evidence>
<evidence type="ECO:0000313" key="2">
    <source>
        <dbReference type="EMBL" id="SFS04120.1"/>
    </source>
</evidence>
<protein>
    <submittedName>
        <fullName evidence="2">TadE-like protein</fullName>
    </submittedName>
</protein>
<dbReference type="STRING" id="1123755.SAMN05444714_0636"/>